<evidence type="ECO:0000313" key="8">
    <source>
        <dbReference type="EMBL" id="PIS29410.1"/>
    </source>
</evidence>
<evidence type="ECO:0000256" key="6">
    <source>
        <dbReference type="ARBA" id="ARBA00023136"/>
    </source>
</evidence>
<keyword evidence="6" id="KW-0472">Membrane</keyword>
<keyword evidence="5" id="KW-0283">Flagellar rotation</keyword>
<evidence type="ECO:0000256" key="3">
    <source>
        <dbReference type="ARBA" id="ARBA00022475"/>
    </source>
</evidence>
<dbReference type="Pfam" id="PF01052">
    <property type="entry name" value="FliMN_C"/>
    <property type="match status" value="1"/>
</dbReference>
<keyword evidence="8" id="KW-0282">Flagellum</keyword>
<reference evidence="8 9" key="1">
    <citation type="submission" date="2017-09" db="EMBL/GenBank/DDBJ databases">
        <title>Depth-based differentiation of microbial function through sediment-hosted aquifers and enrichment of novel symbionts in the deep terrestrial subsurface.</title>
        <authorList>
            <person name="Probst A.J."/>
            <person name="Ladd B."/>
            <person name="Jarett J.K."/>
            <person name="Geller-Mcgrath D.E."/>
            <person name="Sieber C.M."/>
            <person name="Emerson J.B."/>
            <person name="Anantharaman K."/>
            <person name="Thomas B.C."/>
            <person name="Malmstrom R."/>
            <person name="Stieglmeier M."/>
            <person name="Klingl A."/>
            <person name="Woyke T."/>
            <person name="Ryan C.M."/>
            <person name="Banfield J.F."/>
        </authorList>
    </citation>
    <scope>NUCLEOTIDE SEQUENCE [LARGE SCALE GENOMIC DNA]</scope>
    <source>
        <strain evidence="8">CG08_land_8_20_14_0_20_45_16</strain>
    </source>
</reference>
<evidence type="ECO:0000256" key="4">
    <source>
        <dbReference type="ARBA" id="ARBA00022500"/>
    </source>
</evidence>
<protein>
    <submittedName>
        <fullName evidence="8">Flagellar motor switch protein FliN</fullName>
    </submittedName>
</protein>
<dbReference type="InterPro" id="IPR001543">
    <property type="entry name" value="FliN-like_C"/>
</dbReference>
<dbReference type="InterPro" id="IPR001172">
    <property type="entry name" value="FliN_T3SS_HrcQb"/>
</dbReference>
<gene>
    <name evidence="8" type="primary">fliN</name>
    <name evidence="8" type="ORF">COT42_05525</name>
</gene>
<dbReference type="Gene3D" id="2.30.330.10">
    <property type="entry name" value="SpoA-like"/>
    <property type="match status" value="1"/>
</dbReference>
<comment type="similarity">
    <text evidence="2">Belongs to the FliN/MopA/SpaO family.</text>
</comment>
<keyword evidence="3" id="KW-1003">Cell membrane</keyword>
<evidence type="ECO:0000256" key="1">
    <source>
        <dbReference type="ARBA" id="ARBA00004413"/>
    </source>
</evidence>
<dbReference type="NCBIfam" id="TIGR02480">
    <property type="entry name" value="fliN"/>
    <property type="match status" value="1"/>
</dbReference>
<proteinExistence type="inferred from homology"/>
<dbReference type="PANTHER" id="PTHR43484">
    <property type="match status" value="1"/>
</dbReference>
<sequence length="125" mass="13900">MISWTMTFWTTISLKMILTKKVNKEEKVAMELNNVKLPEFGEEQKGEKLDQRSLGNIPIKATVELGQTELSLKEILDLAEGSIIELGRLAGEPLDLKVGGQLIAQGEVVAVDDYYGLRITNLAIR</sequence>
<name>A0A2H0XWV8_UNCSA</name>
<dbReference type="AlphaFoldDB" id="A0A2H0XWV8"/>
<dbReference type="GO" id="GO:0006935">
    <property type="term" value="P:chemotaxis"/>
    <property type="evidence" value="ECO:0007669"/>
    <property type="project" value="UniProtKB-KW"/>
</dbReference>
<dbReference type="Proteomes" id="UP000231343">
    <property type="component" value="Unassembled WGS sequence"/>
</dbReference>
<dbReference type="SUPFAM" id="SSF101801">
    <property type="entry name" value="Surface presentation of antigens (SPOA)"/>
    <property type="match status" value="1"/>
</dbReference>
<dbReference type="GO" id="GO:0003774">
    <property type="term" value="F:cytoskeletal motor activity"/>
    <property type="evidence" value="ECO:0007669"/>
    <property type="project" value="InterPro"/>
</dbReference>
<comment type="subcellular location">
    <subcellularLocation>
        <location evidence="1">Cell membrane</location>
        <topology evidence="1">Peripheral membrane protein</topology>
        <orientation evidence="1">Cytoplasmic side</orientation>
    </subcellularLocation>
</comment>
<evidence type="ECO:0000313" key="9">
    <source>
        <dbReference type="Proteomes" id="UP000231343"/>
    </source>
</evidence>
<evidence type="ECO:0000256" key="2">
    <source>
        <dbReference type="ARBA" id="ARBA00009226"/>
    </source>
</evidence>
<keyword evidence="8" id="KW-0966">Cell projection</keyword>
<dbReference type="GO" id="GO:0071973">
    <property type="term" value="P:bacterial-type flagellum-dependent cell motility"/>
    <property type="evidence" value="ECO:0007669"/>
    <property type="project" value="InterPro"/>
</dbReference>
<organism evidence="8 9">
    <name type="scientific">Candidatus Saganbacteria bacterium CG08_land_8_20_14_0_20_45_16</name>
    <dbReference type="NCBI Taxonomy" id="2014293"/>
    <lineage>
        <taxon>Bacteria</taxon>
        <taxon>Bacillati</taxon>
        <taxon>Saganbacteria</taxon>
    </lineage>
</organism>
<dbReference type="InterPro" id="IPR012826">
    <property type="entry name" value="FliN"/>
</dbReference>
<dbReference type="InterPro" id="IPR051469">
    <property type="entry name" value="FliN/MopA/SpaO"/>
</dbReference>
<dbReference type="InterPro" id="IPR036429">
    <property type="entry name" value="SpoA-like_sf"/>
</dbReference>
<evidence type="ECO:0000256" key="5">
    <source>
        <dbReference type="ARBA" id="ARBA00022779"/>
    </source>
</evidence>
<comment type="caution">
    <text evidence="8">The sequence shown here is derived from an EMBL/GenBank/DDBJ whole genome shotgun (WGS) entry which is preliminary data.</text>
</comment>
<feature type="domain" description="Flagellar motor switch protein FliN-like C-terminal" evidence="7">
    <location>
        <begin position="53"/>
        <end position="122"/>
    </location>
</feature>
<keyword evidence="8" id="KW-0969">Cilium</keyword>
<keyword evidence="4" id="KW-0145">Chemotaxis</keyword>
<dbReference type="GO" id="GO:0009425">
    <property type="term" value="C:bacterial-type flagellum basal body"/>
    <property type="evidence" value="ECO:0007669"/>
    <property type="project" value="InterPro"/>
</dbReference>
<dbReference type="PANTHER" id="PTHR43484:SF1">
    <property type="entry name" value="FLAGELLAR MOTOR SWITCH PROTEIN FLIN"/>
    <property type="match status" value="1"/>
</dbReference>
<accession>A0A2H0XWV8</accession>
<evidence type="ECO:0000259" key="7">
    <source>
        <dbReference type="Pfam" id="PF01052"/>
    </source>
</evidence>
<dbReference type="GO" id="GO:0005886">
    <property type="term" value="C:plasma membrane"/>
    <property type="evidence" value="ECO:0007669"/>
    <property type="project" value="UniProtKB-SubCell"/>
</dbReference>
<dbReference type="PRINTS" id="PR00956">
    <property type="entry name" value="FLGMOTORFLIN"/>
</dbReference>
<dbReference type="EMBL" id="PEYM01000086">
    <property type="protein sequence ID" value="PIS29410.1"/>
    <property type="molecule type" value="Genomic_DNA"/>
</dbReference>